<dbReference type="EMBL" id="CABDUW010000328">
    <property type="protein sequence ID" value="VTJ65867.1"/>
    <property type="molecule type" value="Genomic_DNA"/>
</dbReference>
<name>A0A5E4B825_MARMO</name>
<evidence type="ECO:0000313" key="3">
    <source>
        <dbReference type="Proteomes" id="UP000335636"/>
    </source>
</evidence>
<sequence>MFTLSRGSYYSAHLTPQLLPVPPHQFCLSQMLDSPFQPSELGRGRGFLISTFSPPQSQREPDGTSCSRCACPHFGHVGGQGWNWGLIPMSQLCSLPPGLRGLKSDQRKNSEMSCLFVFVTKQPFPTPRFMALFSLVYFSHCKFLVQTQRKN</sequence>
<reference evidence="2 3" key="1">
    <citation type="submission" date="2019-04" db="EMBL/GenBank/DDBJ databases">
        <authorList>
            <person name="Alioto T."/>
            <person name="Alioto T."/>
        </authorList>
    </citation>
    <scope>NUCLEOTIDE SEQUENCE [LARGE SCALE GENOMIC DNA]</scope>
</reference>
<protein>
    <submittedName>
        <fullName evidence="2">Uncharacterized protein</fullName>
    </submittedName>
</protein>
<gene>
    <name evidence="1" type="ORF">GHT09_006615</name>
    <name evidence="2" type="ORF">MONAX_5E027256</name>
</gene>
<evidence type="ECO:0000313" key="2">
    <source>
        <dbReference type="EMBL" id="VTJ65867.1"/>
    </source>
</evidence>
<organism evidence="2 3">
    <name type="scientific">Marmota monax</name>
    <name type="common">Woodchuck</name>
    <dbReference type="NCBI Taxonomy" id="9995"/>
    <lineage>
        <taxon>Eukaryota</taxon>
        <taxon>Metazoa</taxon>
        <taxon>Chordata</taxon>
        <taxon>Craniata</taxon>
        <taxon>Vertebrata</taxon>
        <taxon>Euteleostomi</taxon>
        <taxon>Mammalia</taxon>
        <taxon>Eutheria</taxon>
        <taxon>Euarchontoglires</taxon>
        <taxon>Glires</taxon>
        <taxon>Rodentia</taxon>
        <taxon>Sciuromorpha</taxon>
        <taxon>Sciuridae</taxon>
        <taxon>Xerinae</taxon>
        <taxon>Marmotini</taxon>
        <taxon>Marmota</taxon>
    </lineage>
</organism>
<accession>A0A5E4B825</accession>
<dbReference type="EMBL" id="WJEC01000646">
    <property type="protein sequence ID" value="KAF7482192.1"/>
    <property type="molecule type" value="Genomic_DNA"/>
</dbReference>
<dbReference type="AlphaFoldDB" id="A0A5E4B825"/>
<keyword evidence="3" id="KW-1185">Reference proteome</keyword>
<reference evidence="1" key="2">
    <citation type="submission" date="2020-08" db="EMBL/GenBank/DDBJ databases">
        <authorList>
            <person name="Shumante A."/>
            <person name="Zimin A.V."/>
            <person name="Puiu D."/>
            <person name="Salzberg S.L."/>
        </authorList>
    </citation>
    <scope>NUCLEOTIDE SEQUENCE</scope>
    <source>
        <strain evidence="1">WC2-LM</strain>
        <tissue evidence="1">Liver</tissue>
    </source>
</reference>
<proteinExistence type="predicted"/>
<evidence type="ECO:0000313" key="1">
    <source>
        <dbReference type="EMBL" id="KAF7482192.1"/>
    </source>
</evidence>
<dbReference type="Proteomes" id="UP000335636">
    <property type="component" value="Unassembled WGS sequence"/>
</dbReference>
<dbReference type="Proteomes" id="UP000662637">
    <property type="component" value="Unassembled WGS sequence"/>
</dbReference>